<dbReference type="SUPFAM" id="SSF161098">
    <property type="entry name" value="MetI-like"/>
    <property type="match status" value="1"/>
</dbReference>
<feature type="transmembrane region" description="Helical" evidence="7">
    <location>
        <begin position="107"/>
        <end position="127"/>
    </location>
</feature>
<dbReference type="Pfam" id="PF00528">
    <property type="entry name" value="BPD_transp_1"/>
    <property type="match status" value="1"/>
</dbReference>
<comment type="subcellular location">
    <subcellularLocation>
        <location evidence="1 7">Cell membrane</location>
        <topology evidence="1 7">Multi-pass membrane protein</topology>
    </subcellularLocation>
</comment>
<name>A0ABV1KRQ7_9BACL</name>
<dbReference type="CDD" id="cd06261">
    <property type="entry name" value="TM_PBP2"/>
    <property type="match status" value="1"/>
</dbReference>
<dbReference type="PROSITE" id="PS50928">
    <property type="entry name" value="ABC_TM1"/>
    <property type="match status" value="1"/>
</dbReference>
<evidence type="ECO:0000256" key="6">
    <source>
        <dbReference type="ARBA" id="ARBA00023136"/>
    </source>
</evidence>
<keyword evidence="3" id="KW-1003">Cell membrane</keyword>
<feature type="transmembrane region" description="Helical" evidence="7">
    <location>
        <begin position="73"/>
        <end position="95"/>
    </location>
</feature>
<dbReference type="RefSeq" id="WP_232185433.1">
    <property type="nucleotide sequence ID" value="NZ_JAIOAP010000005.1"/>
</dbReference>
<accession>A0ABV1KRQ7</accession>
<proteinExistence type="inferred from homology"/>
<keyword evidence="2 7" id="KW-0813">Transport</keyword>
<comment type="similarity">
    <text evidence="7">Belongs to the binding-protein-dependent transport system permease family.</text>
</comment>
<comment type="caution">
    <text evidence="9">The sequence shown here is derived from an EMBL/GenBank/DDBJ whole genome shotgun (WGS) entry which is preliminary data.</text>
</comment>
<gene>
    <name evidence="9" type="ORF">QJS35_09950</name>
</gene>
<evidence type="ECO:0000256" key="5">
    <source>
        <dbReference type="ARBA" id="ARBA00022989"/>
    </source>
</evidence>
<evidence type="ECO:0000313" key="10">
    <source>
        <dbReference type="Proteomes" id="UP001493487"/>
    </source>
</evidence>
<keyword evidence="5 7" id="KW-1133">Transmembrane helix</keyword>
<evidence type="ECO:0000256" key="2">
    <source>
        <dbReference type="ARBA" id="ARBA00022448"/>
    </source>
</evidence>
<dbReference type="InterPro" id="IPR051393">
    <property type="entry name" value="ABC_transporter_permease"/>
</dbReference>
<dbReference type="InterPro" id="IPR000515">
    <property type="entry name" value="MetI-like"/>
</dbReference>
<evidence type="ECO:0000256" key="3">
    <source>
        <dbReference type="ARBA" id="ARBA00022475"/>
    </source>
</evidence>
<dbReference type="PANTHER" id="PTHR30193:SF37">
    <property type="entry name" value="INNER MEMBRANE ABC TRANSPORTER PERMEASE PROTEIN YCJO"/>
    <property type="match status" value="1"/>
</dbReference>
<dbReference type="Gene3D" id="1.10.3720.10">
    <property type="entry name" value="MetI-like"/>
    <property type="match status" value="1"/>
</dbReference>
<feature type="domain" description="ABC transmembrane type-1" evidence="8">
    <location>
        <begin position="69"/>
        <end position="286"/>
    </location>
</feature>
<evidence type="ECO:0000259" key="8">
    <source>
        <dbReference type="PROSITE" id="PS50928"/>
    </source>
</evidence>
<keyword evidence="6 7" id="KW-0472">Membrane</keyword>
<evidence type="ECO:0000256" key="1">
    <source>
        <dbReference type="ARBA" id="ARBA00004651"/>
    </source>
</evidence>
<feature type="transmembrane region" description="Helical" evidence="7">
    <location>
        <begin position="219"/>
        <end position="238"/>
    </location>
</feature>
<reference evidence="9 10" key="1">
    <citation type="journal article" date="2023" name="Genome Announc.">
        <title>Pan-Genome Analyses of the Genus Cohnella and Proposal of the Novel Species Cohnella silvisoli sp. nov., Isolated from Forest Soil.</title>
        <authorList>
            <person name="Wang C."/>
            <person name="Mao L."/>
            <person name="Bao G."/>
            <person name="Zhu H."/>
        </authorList>
    </citation>
    <scope>NUCLEOTIDE SEQUENCE [LARGE SCALE GENOMIC DNA]</scope>
    <source>
        <strain evidence="9 10">NL03-T5-1</strain>
    </source>
</reference>
<feature type="transmembrane region" description="Helical" evidence="7">
    <location>
        <begin position="7"/>
        <end position="30"/>
    </location>
</feature>
<evidence type="ECO:0000313" key="9">
    <source>
        <dbReference type="EMBL" id="MEQ4482718.1"/>
    </source>
</evidence>
<feature type="transmembrane region" description="Helical" evidence="7">
    <location>
        <begin position="159"/>
        <end position="181"/>
    </location>
</feature>
<dbReference type="Proteomes" id="UP001493487">
    <property type="component" value="Unassembled WGS sequence"/>
</dbReference>
<organism evidence="9 10">
    <name type="scientific">Cohnella silvisoli</name>
    <dbReference type="NCBI Taxonomy" id="2873699"/>
    <lineage>
        <taxon>Bacteria</taxon>
        <taxon>Bacillati</taxon>
        <taxon>Bacillota</taxon>
        <taxon>Bacilli</taxon>
        <taxon>Bacillales</taxon>
        <taxon>Paenibacillaceae</taxon>
        <taxon>Cohnella</taxon>
    </lineage>
</organism>
<keyword evidence="4 7" id="KW-0812">Transmembrane</keyword>
<evidence type="ECO:0000256" key="4">
    <source>
        <dbReference type="ARBA" id="ARBA00022692"/>
    </source>
</evidence>
<dbReference type="InterPro" id="IPR035906">
    <property type="entry name" value="MetI-like_sf"/>
</dbReference>
<sequence>MKEKGRILFVAVCTVPALLLFVVFFFYPILRAFTMAFYRWSGMARGTEVFIGLDNFRTMFHDDIFWLSFKNSFIVMLIVPAATVILALFLAVLLTRFKLREKFFYRTVLFFPNVLSIVVISILWSFIYHPTMGILKAIFESLGLTRLSEIIWLGTPETALYSVTVTIVWAGLGFYLILFIAGIESIPLQYYEASAIDGAGHVRQFFSVTLPLLWEVMRVSFVLLISGVFYGSFIYVQVMTNGGPNWSSETLVNYLYYQAFKNFNMGYATAIGLVVFLIGITLAFLSNRLTRKDTVEF</sequence>
<dbReference type="PANTHER" id="PTHR30193">
    <property type="entry name" value="ABC TRANSPORTER PERMEASE PROTEIN"/>
    <property type="match status" value="1"/>
</dbReference>
<evidence type="ECO:0000256" key="7">
    <source>
        <dbReference type="RuleBase" id="RU363032"/>
    </source>
</evidence>
<feature type="transmembrane region" description="Helical" evidence="7">
    <location>
        <begin position="265"/>
        <end position="285"/>
    </location>
</feature>
<protein>
    <submittedName>
        <fullName evidence="9">Sugar ABC transporter permease</fullName>
    </submittedName>
</protein>
<dbReference type="EMBL" id="JASKHM010000005">
    <property type="protein sequence ID" value="MEQ4482718.1"/>
    <property type="molecule type" value="Genomic_DNA"/>
</dbReference>
<keyword evidence="10" id="KW-1185">Reference proteome</keyword>